<proteinExistence type="predicted"/>
<dbReference type="InterPro" id="IPR000731">
    <property type="entry name" value="SSD"/>
</dbReference>
<dbReference type="GO" id="GO:0005886">
    <property type="term" value="C:plasma membrane"/>
    <property type="evidence" value="ECO:0007669"/>
    <property type="project" value="UniProtKB-SubCell"/>
</dbReference>
<feature type="transmembrane region" description="Helical" evidence="6">
    <location>
        <begin position="776"/>
        <end position="794"/>
    </location>
</feature>
<keyword evidence="9" id="KW-1185">Reference proteome</keyword>
<feature type="transmembrane region" description="Helical" evidence="6">
    <location>
        <begin position="315"/>
        <end position="335"/>
    </location>
</feature>
<feature type="transmembrane region" description="Helical" evidence="6">
    <location>
        <begin position="447"/>
        <end position="466"/>
    </location>
</feature>
<evidence type="ECO:0000259" key="7">
    <source>
        <dbReference type="PROSITE" id="PS50156"/>
    </source>
</evidence>
<accession>A0A8J6QMZ3</accession>
<keyword evidence="5 6" id="KW-0472">Membrane</keyword>
<dbReference type="Proteomes" id="UP000632828">
    <property type="component" value="Unassembled WGS sequence"/>
</dbReference>
<protein>
    <submittedName>
        <fullName evidence="8">MMPL family transporter</fullName>
    </submittedName>
</protein>
<evidence type="ECO:0000256" key="2">
    <source>
        <dbReference type="ARBA" id="ARBA00022475"/>
    </source>
</evidence>
<dbReference type="EMBL" id="JACWUN010000001">
    <property type="protein sequence ID" value="MBD1399086.1"/>
    <property type="molecule type" value="Genomic_DNA"/>
</dbReference>
<evidence type="ECO:0000256" key="6">
    <source>
        <dbReference type="SAM" id="Phobius"/>
    </source>
</evidence>
<dbReference type="SUPFAM" id="SSF82866">
    <property type="entry name" value="Multidrug efflux transporter AcrB transmembrane domain"/>
    <property type="match status" value="2"/>
</dbReference>
<evidence type="ECO:0000256" key="5">
    <source>
        <dbReference type="ARBA" id="ARBA00023136"/>
    </source>
</evidence>
<feature type="transmembrane region" description="Helical" evidence="6">
    <location>
        <begin position="672"/>
        <end position="693"/>
    </location>
</feature>
<feature type="transmembrane region" description="Helical" evidence="6">
    <location>
        <begin position="361"/>
        <end position="379"/>
    </location>
</feature>
<evidence type="ECO:0000313" key="9">
    <source>
        <dbReference type="Proteomes" id="UP000632828"/>
    </source>
</evidence>
<feature type="transmembrane region" description="Helical" evidence="6">
    <location>
        <begin position="700"/>
        <end position="722"/>
    </location>
</feature>
<dbReference type="PROSITE" id="PS50156">
    <property type="entry name" value="SSD"/>
    <property type="match status" value="2"/>
</dbReference>
<comment type="caution">
    <text evidence="8">The sequence shown here is derived from an EMBL/GenBank/DDBJ whole genome shotgun (WGS) entry which is preliminary data.</text>
</comment>
<feature type="transmembrane region" description="Helical" evidence="6">
    <location>
        <begin position="261"/>
        <end position="280"/>
    </location>
</feature>
<sequence length="835" mass="93229">MKQTIISIYERLVLHHPLITLTLLLALIASVGVFAKDFHLDASADSLMLEHDQDLRYFRQINAQYGTSDFLIISYSPQGELLAPETIADLRRLRDRLVQIERVTQVMSILDAPLIDSPRVTLAELSREIRTIETPGIDLGLAMTEFTDGPIYQNLLVSADGRTTALQVMLKTNEELRSLHRQRTELREKRDDGMITAAQEQQLAVVSASYDQVSRAHNEQEARDIATIRAIMAEHRDTAELFLGGIPMIVVDMIDFIRNDLVKFGLGVLVFLVSMLMLIFRRLQWVLLPMACCFLAVLFMFGFLGLVGWKVTVVSSNFTSLLLIITLSLCVHLIVRYNELLAEQPEASHAALIRETIRSKALPSIFTALTTIAAFASLLTSDIRPIIDFGWMMAIGIGFALVISLIIFPAGLVLLKKPQSFAPRLDITGYITRGCGHLVEHHSRATLLTFALITLISAYGISQLSVENRFIDYFKPTTEIYQGMALIDRQLGGTTPLDVILDADPDFLAALEQEPAVAEDDPFADDFFAEDTVEAGLSGSSYWYNSFRVDDIHAIHHYLDQLPESGKVLSMATTFTLMEHVNEGQPLDNMALSVIHRKLPEVIDEALFRPYMAADGNQIRFNLRIIDSDPSLQRNQLIGKIKQDLVALFDLKPEQVHLTGMFVLYNNVLQSLFSSQIMTIGVVFLVIVGMFLIQFRSMRLALIAIVPNLLSAAAVLGLMGLMKIPLDIMTITIAAITIGIAVDDTIHYIHRYIDELRIDGDSLAAIRRTHDSVGRAMYYTSVTIITGFSILALSNFNPTIYFGLFTGLAMIVAMFANLTLLALLLLLWQPRQKPV</sequence>
<evidence type="ECO:0000256" key="3">
    <source>
        <dbReference type="ARBA" id="ARBA00022692"/>
    </source>
</evidence>
<dbReference type="AlphaFoldDB" id="A0A8J6QMZ3"/>
<comment type="subcellular location">
    <subcellularLocation>
        <location evidence="1">Cell membrane</location>
        <topology evidence="1">Multi-pass membrane protein</topology>
    </subcellularLocation>
</comment>
<keyword evidence="2" id="KW-1003">Cell membrane</keyword>
<dbReference type="RefSeq" id="WP_191153366.1">
    <property type="nucleotide sequence ID" value="NZ_JACWUN010000001.1"/>
</dbReference>
<name>A0A8J6QMZ3_9BACT</name>
<gene>
    <name evidence="8" type="ORF">ICT70_00190</name>
</gene>
<feature type="transmembrane region" description="Helical" evidence="6">
    <location>
        <begin position="800"/>
        <end position="828"/>
    </location>
</feature>
<keyword evidence="4 6" id="KW-1133">Transmembrane helix</keyword>
<keyword evidence="3 6" id="KW-0812">Transmembrane</keyword>
<dbReference type="InterPro" id="IPR004869">
    <property type="entry name" value="MMPL_dom"/>
</dbReference>
<evidence type="ECO:0000256" key="4">
    <source>
        <dbReference type="ARBA" id="ARBA00022989"/>
    </source>
</evidence>
<dbReference type="PANTHER" id="PTHR33406:SF12">
    <property type="entry name" value="BLR2997 PROTEIN"/>
    <property type="match status" value="1"/>
</dbReference>
<feature type="transmembrane region" description="Helical" evidence="6">
    <location>
        <begin position="391"/>
        <end position="415"/>
    </location>
</feature>
<dbReference type="Gene3D" id="1.20.1640.10">
    <property type="entry name" value="Multidrug efflux transporter AcrB transmembrane domain"/>
    <property type="match status" value="2"/>
</dbReference>
<dbReference type="PANTHER" id="PTHR33406">
    <property type="entry name" value="MEMBRANE PROTEIN MJ1562-RELATED"/>
    <property type="match status" value="1"/>
</dbReference>
<dbReference type="InterPro" id="IPR050545">
    <property type="entry name" value="Mycobact_MmpL"/>
</dbReference>
<feature type="transmembrane region" description="Helical" evidence="6">
    <location>
        <begin position="287"/>
        <end position="309"/>
    </location>
</feature>
<feature type="domain" description="SSD" evidence="7">
    <location>
        <begin position="701"/>
        <end position="827"/>
    </location>
</feature>
<organism evidence="8 9">
    <name type="scientific">Pelovirga terrestris</name>
    <dbReference type="NCBI Taxonomy" id="2771352"/>
    <lineage>
        <taxon>Bacteria</taxon>
        <taxon>Pseudomonadati</taxon>
        <taxon>Thermodesulfobacteriota</taxon>
        <taxon>Desulfuromonadia</taxon>
        <taxon>Geobacterales</taxon>
        <taxon>Geobacteraceae</taxon>
        <taxon>Pelovirga</taxon>
    </lineage>
</organism>
<feature type="domain" description="SSD" evidence="7">
    <location>
        <begin position="294"/>
        <end position="414"/>
    </location>
</feature>
<evidence type="ECO:0000313" key="8">
    <source>
        <dbReference type="EMBL" id="MBD1399086.1"/>
    </source>
</evidence>
<dbReference type="Pfam" id="PF03176">
    <property type="entry name" value="MMPL"/>
    <property type="match status" value="2"/>
</dbReference>
<feature type="transmembrane region" description="Helical" evidence="6">
    <location>
        <begin position="728"/>
        <end position="749"/>
    </location>
</feature>
<reference evidence="8" key="1">
    <citation type="submission" date="2020-09" db="EMBL/GenBank/DDBJ databases">
        <title>Pelobacter alkaliphilus sp. nov., a novel anaerobic arsenate-reducing bacterium from terrestrial mud volcano.</title>
        <authorList>
            <person name="Khomyakova M.A."/>
            <person name="Merkel A.Y."/>
            <person name="Slobodkin A.I."/>
        </authorList>
    </citation>
    <scope>NUCLEOTIDE SEQUENCE</scope>
    <source>
        <strain evidence="8">M08fum</strain>
    </source>
</reference>
<evidence type="ECO:0000256" key="1">
    <source>
        <dbReference type="ARBA" id="ARBA00004651"/>
    </source>
</evidence>